<dbReference type="PANTHER" id="PTHR34980">
    <property type="entry name" value="INNER MEMBRANE PROTEIN-RELATED-RELATED"/>
    <property type="match status" value="1"/>
</dbReference>
<dbReference type="AlphaFoldDB" id="A0A846RRZ9"/>
<gene>
    <name evidence="2" type="ORF">BJ994_002905</name>
</gene>
<dbReference type="InterPro" id="IPR008523">
    <property type="entry name" value="DUF805"/>
</dbReference>
<evidence type="ECO:0000313" key="2">
    <source>
        <dbReference type="EMBL" id="NJC23829.1"/>
    </source>
</evidence>
<protein>
    <submittedName>
        <fullName evidence="2">Uncharacterized membrane protein YhaH (DUF805 family)</fullName>
    </submittedName>
</protein>
<proteinExistence type="predicted"/>
<dbReference type="EMBL" id="JAATJL010000001">
    <property type="protein sequence ID" value="NJC23829.1"/>
    <property type="molecule type" value="Genomic_DNA"/>
</dbReference>
<accession>A0A846RRZ9</accession>
<keyword evidence="3" id="KW-1185">Reference proteome</keyword>
<dbReference type="Pfam" id="PF05656">
    <property type="entry name" value="DUF805"/>
    <property type="match status" value="1"/>
</dbReference>
<sequence>MSYEQYSTSAQWNVEPPLWLPHYGARFFTAVRRYWRKYATFSGRASRSEYWWSVLFTGLVGLVIDGVDEIVRLSMRNSGMGGFDDPSDLGAALAWIWAAIIFIPTISILVRRLHDINMSGWMIFIGLFPLIGAIVLLVFTLMRPNPAGRRFDNVPSNATLL</sequence>
<organism evidence="2 3">
    <name type="scientific">Arthrobacter pigmenti</name>
    <dbReference type="NCBI Taxonomy" id="271432"/>
    <lineage>
        <taxon>Bacteria</taxon>
        <taxon>Bacillati</taxon>
        <taxon>Actinomycetota</taxon>
        <taxon>Actinomycetes</taxon>
        <taxon>Micrococcales</taxon>
        <taxon>Micrococcaceae</taxon>
        <taxon>Arthrobacter</taxon>
    </lineage>
</organism>
<keyword evidence="1" id="KW-0812">Transmembrane</keyword>
<reference evidence="2 3" key="1">
    <citation type="submission" date="2020-03" db="EMBL/GenBank/DDBJ databases">
        <title>Sequencing the genomes of 1000 actinobacteria strains.</title>
        <authorList>
            <person name="Klenk H.-P."/>
        </authorList>
    </citation>
    <scope>NUCLEOTIDE SEQUENCE [LARGE SCALE GENOMIC DNA]</scope>
    <source>
        <strain evidence="2 3">DSM 16403</strain>
    </source>
</reference>
<feature type="transmembrane region" description="Helical" evidence="1">
    <location>
        <begin position="50"/>
        <end position="68"/>
    </location>
</feature>
<keyword evidence="1" id="KW-1133">Transmembrane helix</keyword>
<dbReference type="Proteomes" id="UP000547458">
    <property type="component" value="Unassembled WGS sequence"/>
</dbReference>
<dbReference type="GO" id="GO:0005886">
    <property type="term" value="C:plasma membrane"/>
    <property type="evidence" value="ECO:0007669"/>
    <property type="project" value="TreeGrafter"/>
</dbReference>
<comment type="caution">
    <text evidence="2">The sequence shown here is derived from an EMBL/GenBank/DDBJ whole genome shotgun (WGS) entry which is preliminary data.</text>
</comment>
<name>A0A846RRZ9_9MICC</name>
<feature type="transmembrane region" description="Helical" evidence="1">
    <location>
        <begin position="89"/>
        <end position="109"/>
    </location>
</feature>
<dbReference type="RefSeq" id="WP_167995152.1">
    <property type="nucleotide sequence ID" value="NZ_JAATJL010000001.1"/>
</dbReference>
<feature type="transmembrane region" description="Helical" evidence="1">
    <location>
        <begin position="121"/>
        <end position="142"/>
    </location>
</feature>
<evidence type="ECO:0000256" key="1">
    <source>
        <dbReference type="SAM" id="Phobius"/>
    </source>
</evidence>
<dbReference type="PANTHER" id="PTHR34980:SF2">
    <property type="entry name" value="INNER MEMBRANE PROTEIN YHAH-RELATED"/>
    <property type="match status" value="1"/>
</dbReference>
<evidence type="ECO:0000313" key="3">
    <source>
        <dbReference type="Proteomes" id="UP000547458"/>
    </source>
</evidence>
<keyword evidence="1" id="KW-0472">Membrane</keyword>